<comment type="caution">
    <text evidence="1">The sequence shown here is derived from an EMBL/GenBank/DDBJ whole genome shotgun (WGS) entry which is preliminary data.</text>
</comment>
<gene>
    <name evidence="1" type="ORF">IAA98_05540</name>
</gene>
<organism evidence="1 2">
    <name type="scientific">Candidatus Avipropionibacterium avicola</name>
    <dbReference type="NCBI Taxonomy" id="2840701"/>
    <lineage>
        <taxon>Bacteria</taxon>
        <taxon>Bacillati</taxon>
        <taxon>Actinomycetota</taxon>
        <taxon>Actinomycetes</taxon>
        <taxon>Propionibacteriales</taxon>
        <taxon>Propionibacteriaceae</taxon>
        <taxon>Propionibacteriaceae incertae sedis</taxon>
        <taxon>Candidatus Avipropionibacterium</taxon>
    </lineage>
</organism>
<dbReference type="EMBL" id="DVLP01000167">
    <property type="protein sequence ID" value="HIT75029.1"/>
    <property type="molecule type" value="Genomic_DNA"/>
</dbReference>
<dbReference type="InterPro" id="IPR036691">
    <property type="entry name" value="Endo/exonu/phosph_ase_sf"/>
</dbReference>
<evidence type="ECO:0008006" key="3">
    <source>
        <dbReference type="Google" id="ProtNLM"/>
    </source>
</evidence>
<reference evidence="1" key="2">
    <citation type="journal article" date="2021" name="PeerJ">
        <title>Extensive microbial diversity within the chicken gut microbiome revealed by metagenomics and culture.</title>
        <authorList>
            <person name="Gilroy R."/>
            <person name="Ravi A."/>
            <person name="Getino M."/>
            <person name="Pursley I."/>
            <person name="Horton D.L."/>
            <person name="Alikhan N.F."/>
            <person name="Baker D."/>
            <person name="Gharbi K."/>
            <person name="Hall N."/>
            <person name="Watson M."/>
            <person name="Adriaenssens E.M."/>
            <person name="Foster-Nyarko E."/>
            <person name="Jarju S."/>
            <person name="Secka A."/>
            <person name="Antonio M."/>
            <person name="Oren A."/>
            <person name="Chaudhuri R.R."/>
            <person name="La Ragione R."/>
            <person name="Hildebrand F."/>
            <person name="Pallen M.J."/>
        </authorList>
    </citation>
    <scope>NUCLEOTIDE SEQUENCE</scope>
    <source>
        <strain evidence="1">ChiGjej1B1-24693</strain>
    </source>
</reference>
<sequence>DAYPDGEKRTKNFKLLCGDVAIPGHSATGLRACVTHLRAFQDPEDHTAREAQTAKIRSLLHDRIWTDGQAVTVGGDFNALPNWNAMTNMYRLTKDSQYTGIGDFYEADQTDAKWFGNAGPSVTCGEKACRSGERTLGASSKYDYAFISRNVTHGGRVSALAADKYGSDHHLYRALFEIQY</sequence>
<dbReference type="SUPFAM" id="SSF56219">
    <property type="entry name" value="DNase I-like"/>
    <property type="match status" value="1"/>
</dbReference>
<dbReference type="Proteomes" id="UP000886842">
    <property type="component" value="Unassembled WGS sequence"/>
</dbReference>
<evidence type="ECO:0000313" key="1">
    <source>
        <dbReference type="EMBL" id="HIT75029.1"/>
    </source>
</evidence>
<dbReference type="AlphaFoldDB" id="A0A9D1GX52"/>
<name>A0A9D1GX52_9ACTN</name>
<evidence type="ECO:0000313" key="2">
    <source>
        <dbReference type="Proteomes" id="UP000886842"/>
    </source>
</evidence>
<reference evidence="1" key="1">
    <citation type="submission" date="2020-10" db="EMBL/GenBank/DDBJ databases">
        <authorList>
            <person name="Gilroy R."/>
        </authorList>
    </citation>
    <scope>NUCLEOTIDE SEQUENCE</scope>
    <source>
        <strain evidence="1">ChiGjej1B1-24693</strain>
    </source>
</reference>
<proteinExistence type="predicted"/>
<feature type="non-terminal residue" evidence="1">
    <location>
        <position position="1"/>
    </location>
</feature>
<protein>
    <recommendedName>
        <fullName evidence="3">Endonuclease/exonuclease/phosphatase domain-containing protein</fullName>
    </recommendedName>
</protein>
<dbReference type="Gene3D" id="3.60.10.10">
    <property type="entry name" value="Endonuclease/exonuclease/phosphatase"/>
    <property type="match status" value="1"/>
</dbReference>
<accession>A0A9D1GX52</accession>